<dbReference type="EMBL" id="JALHLG010000016">
    <property type="protein sequence ID" value="MCJ2187633.1"/>
    <property type="molecule type" value="Genomic_DNA"/>
</dbReference>
<dbReference type="RefSeq" id="WP_243921505.1">
    <property type="nucleotide sequence ID" value="NZ_JALHLG010000016.1"/>
</dbReference>
<dbReference type="PANTHER" id="PTHR43537:SF24">
    <property type="entry name" value="GLUCONATE OPERON TRANSCRIPTIONAL REPRESSOR"/>
    <property type="match status" value="1"/>
</dbReference>
<keyword evidence="1" id="KW-0805">Transcription regulation</keyword>
<organism evidence="6 7">
    <name type="scientific">Novosphingobium beihaiensis</name>
    <dbReference type="NCBI Taxonomy" id="2930389"/>
    <lineage>
        <taxon>Bacteria</taxon>
        <taxon>Pseudomonadati</taxon>
        <taxon>Pseudomonadota</taxon>
        <taxon>Alphaproteobacteria</taxon>
        <taxon>Sphingomonadales</taxon>
        <taxon>Sphingomonadaceae</taxon>
        <taxon>Novosphingobium</taxon>
    </lineage>
</organism>
<dbReference type="InterPro" id="IPR036388">
    <property type="entry name" value="WH-like_DNA-bd_sf"/>
</dbReference>
<dbReference type="InterPro" id="IPR036390">
    <property type="entry name" value="WH_DNA-bd_sf"/>
</dbReference>
<dbReference type="SMART" id="SM00345">
    <property type="entry name" value="HTH_GNTR"/>
    <property type="match status" value="1"/>
</dbReference>
<dbReference type="InterPro" id="IPR008920">
    <property type="entry name" value="TF_FadR/GntR_C"/>
</dbReference>
<keyword evidence="2" id="KW-0238">DNA-binding</keyword>
<dbReference type="PROSITE" id="PS50949">
    <property type="entry name" value="HTH_GNTR"/>
    <property type="match status" value="1"/>
</dbReference>
<evidence type="ECO:0000313" key="6">
    <source>
        <dbReference type="EMBL" id="MCJ2187633.1"/>
    </source>
</evidence>
<evidence type="ECO:0000256" key="4">
    <source>
        <dbReference type="SAM" id="MobiDB-lite"/>
    </source>
</evidence>
<proteinExistence type="predicted"/>
<dbReference type="Gene3D" id="1.10.10.10">
    <property type="entry name" value="Winged helix-like DNA-binding domain superfamily/Winged helix DNA-binding domain"/>
    <property type="match status" value="1"/>
</dbReference>
<dbReference type="Pfam" id="PF00392">
    <property type="entry name" value="GntR"/>
    <property type="match status" value="1"/>
</dbReference>
<evidence type="ECO:0000256" key="3">
    <source>
        <dbReference type="ARBA" id="ARBA00023163"/>
    </source>
</evidence>
<evidence type="ECO:0000313" key="7">
    <source>
        <dbReference type="Proteomes" id="UP001202281"/>
    </source>
</evidence>
<dbReference type="SUPFAM" id="SSF46785">
    <property type="entry name" value="Winged helix' DNA-binding domain"/>
    <property type="match status" value="1"/>
</dbReference>
<protein>
    <submittedName>
        <fullName evidence="6">GntR family transcriptional regulator</fullName>
    </submittedName>
</protein>
<dbReference type="Pfam" id="PF07729">
    <property type="entry name" value="FCD"/>
    <property type="match status" value="1"/>
</dbReference>
<dbReference type="SUPFAM" id="SSF48008">
    <property type="entry name" value="GntR ligand-binding domain-like"/>
    <property type="match status" value="1"/>
</dbReference>
<feature type="region of interest" description="Disordered" evidence="4">
    <location>
        <begin position="1"/>
        <end position="21"/>
    </location>
</feature>
<reference evidence="6 7" key="1">
    <citation type="submission" date="2022-04" db="EMBL/GenBank/DDBJ databases">
        <title>Identification of a novel bacterium isolated from mangrove sediments.</title>
        <authorList>
            <person name="Pan X."/>
        </authorList>
    </citation>
    <scope>NUCLEOTIDE SEQUENCE [LARGE SCALE GENOMIC DNA]</scope>
    <source>
        <strain evidence="6 7">B2638</strain>
    </source>
</reference>
<gene>
    <name evidence="6" type="ORF">MTR66_12505</name>
</gene>
<evidence type="ECO:0000259" key="5">
    <source>
        <dbReference type="PROSITE" id="PS50949"/>
    </source>
</evidence>
<evidence type="ECO:0000256" key="2">
    <source>
        <dbReference type="ARBA" id="ARBA00023125"/>
    </source>
</evidence>
<keyword evidence="7" id="KW-1185">Reference proteome</keyword>
<feature type="domain" description="HTH gntR-type" evidence="5">
    <location>
        <begin position="21"/>
        <end position="88"/>
    </location>
</feature>
<evidence type="ECO:0000256" key="1">
    <source>
        <dbReference type="ARBA" id="ARBA00023015"/>
    </source>
</evidence>
<dbReference type="PANTHER" id="PTHR43537">
    <property type="entry name" value="TRANSCRIPTIONAL REGULATOR, GNTR FAMILY"/>
    <property type="match status" value="1"/>
</dbReference>
<accession>A0ABT0BRE9</accession>
<sequence length="236" mass="25986">MQPASSKLPEGETKGGRARSISASEQLVRNVIRGLYEGRYVPGQRLVEVDLSQEYNVSRFVVREALARLTAEGAASMSFNRGAVIPRLTRKQTTDIFLVMERVFSLSASLAAEHIDQPGNRELIVESIAHAAQFKGEGEHDFFEFGRAVSHLFRSITKAADNLQLQRVVGALQIHLVRVQFRAFPAVSEIHRIDQLESIAAAILEGDAGRAAERTSSYLLSLSRDIAALPDRVFAA</sequence>
<name>A0ABT0BRE9_9SPHN</name>
<keyword evidence="3" id="KW-0804">Transcription</keyword>
<dbReference type="Gene3D" id="1.20.120.530">
    <property type="entry name" value="GntR ligand-binding domain-like"/>
    <property type="match status" value="1"/>
</dbReference>
<dbReference type="SMART" id="SM00895">
    <property type="entry name" value="FCD"/>
    <property type="match status" value="1"/>
</dbReference>
<comment type="caution">
    <text evidence="6">The sequence shown here is derived from an EMBL/GenBank/DDBJ whole genome shotgun (WGS) entry which is preliminary data.</text>
</comment>
<dbReference type="Proteomes" id="UP001202281">
    <property type="component" value="Unassembled WGS sequence"/>
</dbReference>
<dbReference type="InterPro" id="IPR011711">
    <property type="entry name" value="GntR_C"/>
</dbReference>
<dbReference type="InterPro" id="IPR000524">
    <property type="entry name" value="Tscrpt_reg_HTH_GntR"/>
</dbReference>